<evidence type="ECO:0008006" key="4">
    <source>
        <dbReference type="Google" id="ProtNLM"/>
    </source>
</evidence>
<comment type="caution">
    <text evidence="2">The sequence shown here is derived from an EMBL/GenBank/DDBJ whole genome shotgun (WGS) entry which is preliminary data.</text>
</comment>
<protein>
    <recommendedName>
        <fullName evidence="4">DUF3919 family protein</fullName>
    </recommendedName>
</protein>
<keyword evidence="1" id="KW-1133">Transmembrane helix</keyword>
<gene>
    <name evidence="2" type="ORF">GCM10008908_18960</name>
</gene>
<evidence type="ECO:0000313" key="2">
    <source>
        <dbReference type="EMBL" id="GAA0772508.1"/>
    </source>
</evidence>
<organism evidence="2 3">
    <name type="scientific">Clostridium subterminale</name>
    <dbReference type="NCBI Taxonomy" id="1550"/>
    <lineage>
        <taxon>Bacteria</taxon>
        <taxon>Bacillati</taxon>
        <taxon>Bacillota</taxon>
        <taxon>Clostridia</taxon>
        <taxon>Eubacteriales</taxon>
        <taxon>Clostridiaceae</taxon>
        <taxon>Clostridium</taxon>
    </lineage>
</organism>
<keyword evidence="1" id="KW-0812">Transmembrane</keyword>
<sequence length="289" mass="34226">MRNRSSKGVGKTIILLMTIVVLGYFITLKICSFLPSYKYQVKEIENVNSVKRLFYLEEEPIIYPWSYLDKGDISIIPDEDKAMFYNNIYTQDFQGKNIVDFIDQMMNLSAIHLSDDEIINSFQYLKNIQRDKDGYDKILILNDDFTNLNRTTYNVKFSFGENGQVSYRCKRVDDSKYIDNKTIEKSYKLLEEYARNEDSKLVNYLKNIYKTSQQNYAHEIIDVLNNIIVIRYTEDGYVKVRNYLQDINYEIFSTESELMLIYTLEDGTMLILYFDPVNQEFCGFNIQKN</sequence>
<dbReference type="EMBL" id="BAAACI010000006">
    <property type="protein sequence ID" value="GAA0772508.1"/>
    <property type="molecule type" value="Genomic_DNA"/>
</dbReference>
<evidence type="ECO:0000256" key="1">
    <source>
        <dbReference type="SAM" id="Phobius"/>
    </source>
</evidence>
<accession>A0ABP3W1P2</accession>
<feature type="transmembrane region" description="Helical" evidence="1">
    <location>
        <begin position="12"/>
        <end position="35"/>
    </location>
</feature>
<dbReference type="Proteomes" id="UP001501047">
    <property type="component" value="Unassembled WGS sequence"/>
</dbReference>
<proteinExistence type="predicted"/>
<keyword evidence="3" id="KW-1185">Reference proteome</keyword>
<name>A0ABP3W1P2_CLOSU</name>
<reference evidence="3" key="1">
    <citation type="journal article" date="2019" name="Int. J. Syst. Evol. Microbiol.">
        <title>The Global Catalogue of Microorganisms (GCM) 10K type strain sequencing project: providing services to taxonomists for standard genome sequencing and annotation.</title>
        <authorList>
            <consortium name="The Broad Institute Genomics Platform"/>
            <consortium name="The Broad Institute Genome Sequencing Center for Infectious Disease"/>
            <person name="Wu L."/>
            <person name="Ma J."/>
        </authorList>
    </citation>
    <scope>NUCLEOTIDE SEQUENCE [LARGE SCALE GENOMIC DNA]</scope>
    <source>
        <strain evidence="3">JCM 1417</strain>
    </source>
</reference>
<evidence type="ECO:0000313" key="3">
    <source>
        <dbReference type="Proteomes" id="UP001501047"/>
    </source>
</evidence>
<dbReference type="RefSeq" id="WP_343825846.1">
    <property type="nucleotide sequence ID" value="NZ_BAAACI010000006.1"/>
</dbReference>
<keyword evidence="1" id="KW-0472">Membrane</keyword>